<dbReference type="EMBL" id="SEWF01000022">
    <property type="protein sequence ID" value="RYU94693.1"/>
    <property type="molecule type" value="Genomic_DNA"/>
</dbReference>
<protein>
    <recommendedName>
        <fullName evidence="1">DinB-like domain-containing protein</fullName>
    </recommendedName>
</protein>
<gene>
    <name evidence="2" type="ORF">EWM59_15275</name>
</gene>
<evidence type="ECO:0000313" key="2">
    <source>
        <dbReference type="EMBL" id="RYU94693.1"/>
    </source>
</evidence>
<organism evidence="2 3">
    <name type="scientific">Emticicia agri</name>
    <dbReference type="NCBI Taxonomy" id="2492393"/>
    <lineage>
        <taxon>Bacteria</taxon>
        <taxon>Pseudomonadati</taxon>
        <taxon>Bacteroidota</taxon>
        <taxon>Cytophagia</taxon>
        <taxon>Cytophagales</taxon>
        <taxon>Leadbetterellaceae</taxon>
        <taxon>Emticicia</taxon>
    </lineage>
</organism>
<name>A0A4Q5LYT2_9BACT</name>
<dbReference type="AlphaFoldDB" id="A0A4Q5LYT2"/>
<dbReference type="Proteomes" id="UP000293162">
    <property type="component" value="Unassembled WGS sequence"/>
</dbReference>
<dbReference type="Gene3D" id="1.20.120.450">
    <property type="entry name" value="dinb family like domain"/>
    <property type="match status" value="1"/>
</dbReference>
<dbReference type="Pfam" id="PF12867">
    <property type="entry name" value="DinB_2"/>
    <property type="match status" value="1"/>
</dbReference>
<keyword evidence="3" id="KW-1185">Reference proteome</keyword>
<evidence type="ECO:0000259" key="1">
    <source>
        <dbReference type="Pfam" id="PF12867"/>
    </source>
</evidence>
<dbReference type="RefSeq" id="WP_130022070.1">
    <property type="nucleotide sequence ID" value="NZ_SEWF01000022.1"/>
</dbReference>
<dbReference type="InterPro" id="IPR034660">
    <property type="entry name" value="DinB/YfiT-like"/>
</dbReference>
<evidence type="ECO:0000313" key="3">
    <source>
        <dbReference type="Proteomes" id="UP000293162"/>
    </source>
</evidence>
<accession>A0A4Q5LYT2</accession>
<dbReference type="SUPFAM" id="SSF109854">
    <property type="entry name" value="DinB/YfiT-like putative metalloenzymes"/>
    <property type="match status" value="1"/>
</dbReference>
<dbReference type="OrthoDB" id="9796039at2"/>
<reference evidence="2 3" key="1">
    <citation type="submission" date="2019-02" db="EMBL/GenBank/DDBJ databases">
        <title>Bacterial novel species Emticicia sp. 17J42-9 isolated from soil.</title>
        <authorList>
            <person name="Jung H.-Y."/>
        </authorList>
    </citation>
    <scope>NUCLEOTIDE SEQUENCE [LARGE SCALE GENOMIC DNA]</scope>
    <source>
        <strain evidence="2 3">17J42-9</strain>
    </source>
</reference>
<feature type="domain" description="DinB-like" evidence="1">
    <location>
        <begin position="32"/>
        <end position="168"/>
    </location>
</feature>
<proteinExistence type="predicted"/>
<dbReference type="InterPro" id="IPR024775">
    <property type="entry name" value="DinB-like"/>
</dbReference>
<comment type="caution">
    <text evidence="2">The sequence shown here is derived from an EMBL/GenBank/DDBJ whole genome shotgun (WGS) entry which is preliminary data.</text>
</comment>
<sequence>MTLEERKFPIGKWIPENSYSAEVIAQNIVIIEQYPAKYEQLTKHLSADELAKSYREGGWSIHTLVVHISDMHILHFARFKQALCEDNPQGFGPNINGWANNPEVPSVPLADALLLLEATHKRWTHLLKTMSSEDFNRTFFHVGRQINLTLAQALHMAAWHCVHHLEHIKIALENPE</sequence>